<dbReference type="InterPro" id="IPR023352">
    <property type="entry name" value="MAPEG-like_dom_sf"/>
</dbReference>
<evidence type="ECO:0000256" key="5">
    <source>
        <dbReference type="SAM" id="Phobius"/>
    </source>
</evidence>
<keyword evidence="2 5" id="KW-0812">Transmembrane</keyword>
<dbReference type="Pfam" id="PF01124">
    <property type="entry name" value="MAPEG"/>
    <property type="match status" value="1"/>
</dbReference>
<dbReference type="Proteomes" id="UP001606099">
    <property type="component" value="Unassembled WGS sequence"/>
</dbReference>
<keyword evidence="4 5" id="KW-0472">Membrane</keyword>
<reference evidence="6 7" key="1">
    <citation type="submission" date="2024-08" db="EMBL/GenBank/DDBJ databases">
        <authorList>
            <person name="Lu H."/>
        </authorList>
    </citation>
    <scope>NUCLEOTIDE SEQUENCE [LARGE SCALE GENOMIC DNA]</scope>
    <source>
        <strain evidence="6 7">BYS180W</strain>
    </source>
</reference>
<dbReference type="InterPro" id="IPR001129">
    <property type="entry name" value="Membr-assoc_MAPEG"/>
</dbReference>
<dbReference type="Gene3D" id="1.20.120.550">
    <property type="entry name" value="Membrane associated eicosanoid/glutathione metabolism-like domain"/>
    <property type="match status" value="1"/>
</dbReference>
<evidence type="ECO:0000256" key="1">
    <source>
        <dbReference type="ARBA" id="ARBA00004370"/>
    </source>
</evidence>
<feature type="transmembrane region" description="Helical" evidence="5">
    <location>
        <begin position="76"/>
        <end position="102"/>
    </location>
</feature>
<sequence>MHQLPLSIEFVGPAVALVAWSLVMWLWMYATRIPAMLAMQMKPDSNAPSGVQMAMLPPKVRWKADNYNHLMEQPTIFYCLALSLALLGCTNSMAITLAWVYVGLRVIHSLVQALTNKIEVRFLVFVLSNGPLFGLTYYAAKQFLQMSSAIAD</sequence>
<name>A0ABW7FWV7_9BURK</name>
<keyword evidence="3 5" id="KW-1133">Transmembrane helix</keyword>
<comment type="caution">
    <text evidence="6">The sequence shown here is derived from an EMBL/GenBank/DDBJ whole genome shotgun (WGS) entry which is preliminary data.</text>
</comment>
<evidence type="ECO:0000313" key="6">
    <source>
        <dbReference type="EMBL" id="MFG6448778.1"/>
    </source>
</evidence>
<evidence type="ECO:0000256" key="2">
    <source>
        <dbReference type="ARBA" id="ARBA00022692"/>
    </source>
</evidence>
<organism evidence="6 7">
    <name type="scientific">Roseateles rivi</name>
    <dbReference type="NCBI Taxonomy" id="3299028"/>
    <lineage>
        <taxon>Bacteria</taxon>
        <taxon>Pseudomonadati</taxon>
        <taxon>Pseudomonadota</taxon>
        <taxon>Betaproteobacteria</taxon>
        <taxon>Burkholderiales</taxon>
        <taxon>Sphaerotilaceae</taxon>
        <taxon>Roseateles</taxon>
    </lineage>
</organism>
<gene>
    <name evidence="6" type="ORF">ACG0Z6_11085</name>
</gene>
<dbReference type="EMBL" id="JBIGHZ010000004">
    <property type="protein sequence ID" value="MFG6448778.1"/>
    <property type="molecule type" value="Genomic_DNA"/>
</dbReference>
<dbReference type="RefSeq" id="WP_394461335.1">
    <property type="nucleotide sequence ID" value="NZ_JBIGHZ010000004.1"/>
</dbReference>
<proteinExistence type="predicted"/>
<evidence type="ECO:0000256" key="4">
    <source>
        <dbReference type="ARBA" id="ARBA00023136"/>
    </source>
</evidence>
<comment type="subcellular location">
    <subcellularLocation>
        <location evidence="1">Membrane</location>
    </subcellularLocation>
</comment>
<feature type="transmembrane region" description="Helical" evidence="5">
    <location>
        <begin position="6"/>
        <end position="30"/>
    </location>
</feature>
<protein>
    <submittedName>
        <fullName evidence="6">MAPEG family protein</fullName>
    </submittedName>
</protein>
<accession>A0ABW7FWV7</accession>
<feature type="transmembrane region" description="Helical" evidence="5">
    <location>
        <begin position="122"/>
        <end position="140"/>
    </location>
</feature>
<evidence type="ECO:0000256" key="3">
    <source>
        <dbReference type="ARBA" id="ARBA00022989"/>
    </source>
</evidence>
<evidence type="ECO:0000313" key="7">
    <source>
        <dbReference type="Proteomes" id="UP001606099"/>
    </source>
</evidence>
<keyword evidence="7" id="KW-1185">Reference proteome</keyword>
<dbReference type="SUPFAM" id="SSF161084">
    <property type="entry name" value="MAPEG domain-like"/>
    <property type="match status" value="1"/>
</dbReference>